<feature type="compositionally biased region" description="Low complexity" evidence="3">
    <location>
        <begin position="83"/>
        <end position="98"/>
    </location>
</feature>
<dbReference type="InterPro" id="IPR000504">
    <property type="entry name" value="RRM_dom"/>
</dbReference>
<evidence type="ECO:0000313" key="6">
    <source>
        <dbReference type="Proteomes" id="UP000308549"/>
    </source>
</evidence>
<evidence type="ECO:0000256" key="2">
    <source>
        <dbReference type="PROSITE-ProRule" id="PRU00176"/>
    </source>
</evidence>
<keyword evidence="1 2" id="KW-0694">RNA-binding</keyword>
<keyword evidence="6" id="KW-1185">Reference proteome</keyword>
<reference evidence="5 6" key="1">
    <citation type="submission" date="2017-03" db="EMBL/GenBank/DDBJ databases">
        <title>Genomes of endolithic fungi from Antarctica.</title>
        <authorList>
            <person name="Coleine C."/>
            <person name="Masonjones S."/>
            <person name="Stajich J.E."/>
        </authorList>
    </citation>
    <scope>NUCLEOTIDE SEQUENCE [LARGE SCALE GENOMIC DNA]</scope>
    <source>
        <strain evidence="5 6">CCFEE 6315</strain>
    </source>
</reference>
<dbReference type="GO" id="GO:0019843">
    <property type="term" value="F:rRNA binding"/>
    <property type="evidence" value="ECO:0007669"/>
    <property type="project" value="TreeGrafter"/>
</dbReference>
<dbReference type="PROSITE" id="PS50102">
    <property type="entry name" value="RRM"/>
    <property type="match status" value="1"/>
</dbReference>
<feature type="compositionally biased region" description="Basic and acidic residues" evidence="3">
    <location>
        <begin position="288"/>
        <end position="297"/>
    </location>
</feature>
<dbReference type="PANTHER" id="PTHR23236">
    <property type="entry name" value="EUKARYOTIC TRANSLATION INITIATION FACTOR 4B/4H"/>
    <property type="match status" value="1"/>
</dbReference>
<feature type="compositionally biased region" description="Basic residues" evidence="3">
    <location>
        <begin position="222"/>
        <end position="231"/>
    </location>
</feature>
<dbReference type="InterPro" id="IPR034228">
    <property type="entry name" value="Nop6_RRM"/>
</dbReference>
<dbReference type="SUPFAM" id="SSF54928">
    <property type="entry name" value="RNA-binding domain, RBD"/>
    <property type="match status" value="1"/>
</dbReference>
<protein>
    <recommendedName>
        <fullName evidence="4">RRM domain-containing protein</fullName>
    </recommendedName>
</protein>
<dbReference type="InterPro" id="IPR012677">
    <property type="entry name" value="Nucleotide-bd_a/b_plait_sf"/>
</dbReference>
<evidence type="ECO:0000313" key="5">
    <source>
        <dbReference type="EMBL" id="TKA23714.1"/>
    </source>
</evidence>
<dbReference type="OrthoDB" id="167718at2759"/>
<feature type="domain" description="RRM" evidence="4">
    <location>
        <begin position="133"/>
        <end position="239"/>
    </location>
</feature>
<name>A0A4U0TNX5_9PEZI</name>
<feature type="compositionally biased region" description="Basic and acidic residues" evidence="3">
    <location>
        <begin position="33"/>
        <end position="47"/>
    </location>
</feature>
<comment type="caution">
    <text evidence="5">The sequence shown here is derived from an EMBL/GenBank/DDBJ whole genome shotgun (WGS) entry which is preliminary data.</text>
</comment>
<dbReference type="PANTHER" id="PTHR23236:SF51">
    <property type="entry name" value="NUCLEOLAR PROTEIN 6"/>
    <property type="match status" value="1"/>
</dbReference>
<evidence type="ECO:0000256" key="1">
    <source>
        <dbReference type="ARBA" id="ARBA00022884"/>
    </source>
</evidence>
<dbReference type="Gene3D" id="3.30.70.330">
    <property type="match status" value="1"/>
</dbReference>
<dbReference type="EMBL" id="NAJL01000052">
    <property type="protein sequence ID" value="TKA23714.1"/>
    <property type="molecule type" value="Genomic_DNA"/>
</dbReference>
<gene>
    <name evidence="5" type="ORF">B0A50_06550</name>
</gene>
<dbReference type="CDD" id="cd12400">
    <property type="entry name" value="RRM_Nop6"/>
    <property type="match status" value="1"/>
</dbReference>
<feature type="compositionally biased region" description="Basic and acidic residues" evidence="3">
    <location>
        <begin position="242"/>
        <end position="280"/>
    </location>
</feature>
<dbReference type="Proteomes" id="UP000308549">
    <property type="component" value="Unassembled WGS sequence"/>
</dbReference>
<dbReference type="AlphaFoldDB" id="A0A4U0TNX5"/>
<proteinExistence type="predicted"/>
<evidence type="ECO:0000256" key="3">
    <source>
        <dbReference type="SAM" id="MobiDB-lite"/>
    </source>
</evidence>
<sequence>MSQDAACAAVSRKDKKAQRDAERRKGGKKRKHAETVKVDDGTPRAEPEQDLVSPTTGEGDSALAVKAPKPKKRKARDDDVVEAGDATAGSDAAATTSSKPKKRKKQAQKQDTDGAAPEGTEIAEDGKARRDRFVVFIGNLPYNTTDTSLKTHFKSLEPFTLRHRIDPKTKKSKGFAFLEFENYDRMKTCLKLYHHSYFDPDDPGKASFGEGEAEAVNGRAAGRGRKEKGRRINVELTAGGGGKKDVRMEKIKAKNVKLEEQRRRRLEQERKEGARDERKGAAARKSRPPKDEVEKAVDAGGMHPSRLARLQG</sequence>
<evidence type="ECO:0000259" key="4">
    <source>
        <dbReference type="PROSITE" id="PS50102"/>
    </source>
</evidence>
<accession>A0A4U0TNX5</accession>
<feature type="region of interest" description="Disordered" evidence="3">
    <location>
        <begin position="208"/>
        <end position="312"/>
    </location>
</feature>
<dbReference type="GO" id="GO:0042274">
    <property type="term" value="P:ribosomal small subunit biogenesis"/>
    <property type="evidence" value="ECO:0007669"/>
    <property type="project" value="TreeGrafter"/>
</dbReference>
<dbReference type="GO" id="GO:0005730">
    <property type="term" value="C:nucleolus"/>
    <property type="evidence" value="ECO:0007669"/>
    <property type="project" value="TreeGrafter"/>
</dbReference>
<dbReference type="Pfam" id="PF00076">
    <property type="entry name" value="RRM_1"/>
    <property type="match status" value="1"/>
</dbReference>
<dbReference type="InterPro" id="IPR035979">
    <property type="entry name" value="RBD_domain_sf"/>
</dbReference>
<feature type="region of interest" description="Disordered" evidence="3">
    <location>
        <begin position="1"/>
        <end position="127"/>
    </location>
</feature>
<dbReference type="SMART" id="SM00360">
    <property type="entry name" value="RRM"/>
    <property type="match status" value="1"/>
</dbReference>
<organism evidence="5 6">
    <name type="scientific">Salinomyces thailandicus</name>
    <dbReference type="NCBI Taxonomy" id="706561"/>
    <lineage>
        <taxon>Eukaryota</taxon>
        <taxon>Fungi</taxon>
        <taxon>Dikarya</taxon>
        <taxon>Ascomycota</taxon>
        <taxon>Pezizomycotina</taxon>
        <taxon>Dothideomycetes</taxon>
        <taxon>Dothideomycetidae</taxon>
        <taxon>Mycosphaerellales</taxon>
        <taxon>Teratosphaeriaceae</taxon>
        <taxon>Salinomyces</taxon>
    </lineage>
</organism>